<dbReference type="GO" id="GO:0005739">
    <property type="term" value="C:mitochondrion"/>
    <property type="evidence" value="ECO:0007669"/>
    <property type="project" value="TreeGrafter"/>
</dbReference>
<evidence type="ECO:0000313" key="12">
    <source>
        <dbReference type="EMBL" id="OMH79220.1"/>
    </source>
</evidence>
<dbReference type="InterPro" id="IPR036038">
    <property type="entry name" value="Aminotransferase-like"/>
</dbReference>
<dbReference type="SUPFAM" id="SSF56752">
    <property type="entry name" value="D-aminoacid aminotransferase-like PLP-dependent enzymes"/>
    <property type="match status" value="1"/>
</dbReference>
<protein>
    <recommendedName>
        <fullName evidence="11">Branched-chain-amino-acid aminotransferase</fullName>
        <ecNumber evidence="11">2.6.1.42</ecNumber>
    </recommendedName>
</protein>
<dbReference type="InterPro" id="IPR043131">
    <property type="entry name" value="BCAT-like_N"/>
</dbReference>
<dbReference type="Pfam" id="PF01063">
    <property type="entry name" value="Aminotran_4"/>
    <property type="match status" value="1"/>
</dbReference>
<evidence type="ECO:0000256" key="6">
    <source>
        <dbReference type="ARBA" id="ARBA00022898"/>
    </source>
</evidence>
<dbReference type="InterPro" id="IPR005786">
    <property type="entry name" value="B_amino_transII"/>
</dbReference>
<keyword evidence="6 10" id="KW-0663">Pyridoxal phosphate</keyword>
<dbReference type="Gene3D" id="3.20.10.10">
    <property type="entry name" value="D-amino Acid Aminotransferase, subunit A, domain 2"/>
    <property type="match status" value="1"/>
</dbReference>
<comment type="catalytic activity">
    <reaction evidence="11">
        <text>L-leucine + 2-oxoglutarate = 4-methyl-2-oxopentanoate + L-glutamate</text>
        <dbReference type="Rhea" id="RHEA:18321"/>
        <dbReference type="ChEBI" id="CHEBI:16810"/>
        <dbReference type="ChEBI" id="CHEBI:17865"/>
        <dbReference type="ChEBI" id="CHEBI:29985"/>
        <dbReference type="ChEBI" id="CHEBI:57427"/>
        <dbReference type="EC" id="2.6.1.42"/>
    </reaction>
</comment>
<comment type="catalytic activity">
    <reaction evidence="11">
        <text>L-isoleucine + 2-oxoglutarate = (S)-3-methyl-2-oxopentanoate + L-glutamate</text>
        <dbReference type="Rhea" id="RHEA:24801"/>
        <dbReference type="ChEBI" id="CHEBI:16810"/>
        <dbReference type="ChEBI" id="CHEBI:29985"/>
        <dbReference type="ChEBI" id="CHEBI:35146"/>
        <dbReference type="ChEBI" id="CHEBI:58045"/>
        <dbReference type="EC" id="2.6.1.42"/>
    </reaction>
</comment>
<dbReference type="PIRSF" id="PIRSF006468">
    <property type="entry name" value="BCAT1"/>
    <property type="match status" value="1"/>
</dbReference>
<dbReference type="EMBL" id="LSSK01001630">
    <property type="protein sequence ID" value="OMH79220.1"/>
    <property type="molecule type" value="Genomic_DNA"/>
</dbReference>
<dbReference type="Gene3D" id="3.30.470.10">
    <property type="match status" value="1"/>
</dbReference>
<sequence length="399" mass="44127">MFATRLYGRTSNRALNSLSSILRATYSSGSSSTFFHKDLKIKKAETIKTLPPKDQLVFGANFSNHMLMVEWCANNGWGSPQIVPFGNLSVHPAASTLNYAMECFEGMKAYKGVDGKYRLFRPIENMKRLNNSAEFLGFPTFNPEEGLKCLEELVRLDKGDIPDGEGLSMYIRPSMIGTEGVLGVRTPKKVLLYVICSPSGPYFPTGLKATRLLTDPERVRAWPGGTGDKKLGSNYDGGMKALRDAAEKGYQQVLWTFGPEHNLSEAGTMNVFVYWINEAGEKELITPELDGTILPGITRDSVLKVCREYNEFKVTEGVITMKQVAKASKEGRLLEMFGCGTACVISPIKEIGYEGTDVKVPLDPKDPTVEFGPLTKRIYDHILGIQNGTIAHQQWAVTV</sequence>
<dbReference type="PANTHER" id="PTHR11825:SF44">
    <property type="entry name" value="BRANCHED-CHAIN-AMINO-ACID AMINOTRANSFERASE"/>
    <property type="match status" value="1"/>
</dbReference>
<evidence type="ECO:0000256" key="10">
    <source>
        <dbReference type="RuleBase" id="RU004516"/>
    </source>
</evidence>
<dbReference type="FunFam" id="3.30.470.10:FF:000002">
    <property type="entry name" value="Branched-chain-amino-acid aminotransferase"/>
    <property type="match status" value="1"/>
</dbReference>
<evidence type="ECO:0000256" key="5">
    <source>
        <dbReference type="ARBA" id="ARBA00022679"/>
    </source>
</evidence>
<evidence type="ECO:0000256" key="3">
    <source>
        <dbReference type="ARBA" id="ARBA00022576"/>
    </source>
</evidence>
<evidence type="ECO:0000256" key="2">
    <source>
        <dbReference type="ARBA" id="ARBA00009320"/>
    </source>
</evidence>
<dbReference type="AlphaFoldDB" id="A0A1R1PDZ6"/>
<dbReference type="NCBIfam" id="NF009897">
    <property type="entry name" value="PRK13357.1"/>
    <property type="match status" value="1"/>
</dbReference>
<evidence type="ECO:0000256" key="8">
    <source>
        <dbReference type="PIRSR" id="PIRSR006468-1"/>
    </source>
</evidence>
<dbReference type="EC" id="2.6.1.42" evidence="11"/>
<gene>
    <name evidence="12" type="ORF">AX774_g7375</name>
</gene>
<dbReference type="InterPro" id="IPR018300">
    <property type="entry name" value="Aminotrans_IV_CS"/>
</dbReference>
<dbReference type="Proteomes" id="UP000188320">
    <property type="component" value="Unassembled WGS sequence"/>
</dbReference>
<comment type="cofactor">
    <cofactor evidence="1 10">
        <name>pyridoxal 5'-phosphate</name>
        <dbReference type="ChEBI" id="CHEBI:597326"/>
    </cofactor>
</comment>
<comment type="similarity">
    <text evidence="2 9">Belongs to the class-IV pyridoxal-phosphate-dependent aminotransferase family.</text>
</comment>
<dbReference type="FunFam" id="3.20.10.10:FF:000004">
    <property type="entry name" value="Branched-chain-amino-acid aminotransferase"/>
    <property type="match status" value="1"/>
</dbReference>
<dbReference type="InterPro" id="IPR043132">
    <property type="entry name" value="BCAT-like_C"/>
</dbReference>
<dbReference type="CDD" id="cd01557">
    <property type="entry name" value="BCAT_beta_family"/>
    <property type="match status" value="1"/>
</dbReference>
<dbReference type="NCBIfam" id="TIGR01123">
    <property type="entry name" value="ilvE_II"/>
    <property type="match status" value="1"/>
</dbReference>
<accession>A0A1R1PDZ6</accession>
<keyword evidence="3 11" id="KW-0032">Aminotransferase</keyword>
<keyword evidence="7 11" id="KW-0100">Branched-chain amino acid biosynthesis</keyword>
<evidence type="ECO:0000313" key="13">
    <source>
        <dbReference type="Proteomes" id="UP000188320"/>
    </source>
</evidence>
<dbReference type="InterPro" id="IPR033939">
    <property type="entry name" value="BCAT_family"/>
</dbReference>
<organism evidence="12 13">
    <name type="scientific">Zancudomyces culisetae</name>
    <name type="common">Gut fungus</name>
    <name type="synonym">Smittium culisetae</name>
    <dbReference type="NCBI Taxonomy" id="1213189"/>
    <lineage>
        <taxon>Eukaryota</taxon>
        <taxon>Fungi</taxon>
        <taxon>Fungi incertae sedis</taxon>
        <taxon>Zoopagomycota</taxon>
        <taxon>Kickxellomycotina</taxon>
        <taxon>Harpellomycetes</taxon>
        <taxon>Harpellales</taxon>
        <taxon>Legeriomycetaceae</taxon>
        <taxon>Zancudomyces</taxon>
    </lineage>
</organism>
<keyword evidence="13" id="KW-1185">Reference proteome</keyword>
<evidence type="ECO:0000256" key="1">
    <source>
        <dbReference type="ARBA" id="ARBA00001933"/>
    </source>
</evidence>
<dbReference type="InterPro" id="IPR001544">
    <property type="entry name" value="Aminotrans_IV"/>
</dbReference>
<dbReference type="GO" id="GO:0009099">
    <property type="term" value="P:L-valine biosynthetic process"/>
    <property type="evidence" value="ECO:0007669"/>
    <property type="project" value="TreeGrafter"/>
</dbReference>
<feature type="modified residue" description="N6-(pyridoxal phosphate)lysine" evidence="8">
    <location>
        <position position="230"/>
    </location>
</feature>
<comment type="catalytic activity">
    <reaction evidence="11">
        <text>L-valine + 2-oxoglutarate = 3-methyl-2-oxobutanoate + L-glutamate</text>
        <dbReference type="Rhea" id="RHEA:24813"/>
        <dbReference type="ChEBI" id="CHEBI:11851"/>
        <dbReference type="ChEBI" id="CHEBI:16810"/>
        <dbReference type="ChEBI" id="CHEBI:29985"/>
        <dbReference type="ChEBI" id="CHEBI:57762"/>
        <dbReference type="EC" id="2.6.1.42"/>
    </reaction>
</comment>
<dbReference type="GO" id="GO:0009098">
    <property type="term" value="P:L-leucine biosynthetic process"/>
    <property type="evidence" value="ECO:0007669"/>
    <property type="project" value="TreeGrafter"/>
</dbReference>
<dbReference type="PANTHER" id="PTHR11825">
    <property type="entry name" value="SUBGROUP IIII AMINOTRANSFERASE"/>
    <property type="match status" value="1"/>
</dbReference>
<dbReference type="PROSITE" id="PS00770">
    <property type="entry name" value="AA_TRANSFER_CLASS_4"/>
    <property type="match status" value="1"/>
</dbReference>
<dbReference type="GO" id="GO:0052654">
    <property type="term" value="F:L-leucine-2-oxoglutarate transaminase activity"/>
    <property type="evidence" value="ECO:0007669"/>
    <property type="project" value="RHEA"/>
</dbReference>
<keyword evidence="4 11" id="KW-0028">Amino-acid biosynthesis</keyword>
<keyword evidence="5 11" id="KW-0808">Transferase</keyword>
<reference evidence="13" key="1">
    <citation type="submission" date="2017-01" db="EMBL/GenBank/DDBJ databases">
        <authorList>
            <person name="Wang Y."/>
            <person name="White M."/>
            <person name="Kvist S."/>
            <person name="Moncalvo J.-M."/>
        </authorList>
    </citation>
    <scope>NUCLEOTIDE SEQUENCE [LARGE SCALE GENOMIC DNA]</scope>
    <source>
        <strain evidence="13">COL-18-3</strain>
    </source>
</reference>
<dbReference type="OrthoDB" id="1732691at2759"/>
<evidence type="ECO:0000256" key="4">
    <source>
        <dbReference type="ARBA" id="ARBA00022605"/>
    </source>
</evidence>
<comment type="caution">
    <text evidence="12">The sequence shown here is derived from an EMBL/GenBank/DDBJ whole genome shotgun (WGS) entry which is preliminary data.</text>
</comment>
<evidence type="ECO:0000256" key="9">
    <source>
        <dbReference type="RuleBase" id="RU004106"/>
    </source>
</evidence>
<evidence type="ECO:0000256" key="11">
    <source>
        <dbReference type="RuleBase" id="RU004517"/>
    </source>
</evidence>
<dbReference type="GO" id="GO:0052655">
    <property type="term" value="F:L-valine-2-oxoglutarate transaminase activity"/>
    <property type="evidence" value="ECO:0007669"/>
    <property type="project" value="RHEA"/>
</dbReference>
<evidence type="ECO:0000256" key="7">
    <source>
        <dbReference type="ARBA" id="ARBA00023304"/>
    </source>
</evidence>
<name>A0A1R1PDZ6_ZANCU</name>
<proteinExistence type="inferred from homology"/>
<dbReference type="GO" id="GO:0052656">
    <property type="term" value="F:L-isoleucine-2-oxoglutarate transaminase activity"/>
    <property type="evidence" value="ECO:0007669"/>
    <property type="project" value="RHEA"/>
</dbReference>